<evidence type="ECO:0000256" key="4">
    <source>
        <dbReference type="ARBA" id="ARBA00022989"/>
    </source>
</evidence>
<evidence type="ECO:0000313" key="9">
    <source>
        <dbReference type="EMBL" id="MVA77120.1"/>
    </source>
</evidence>
<evidence type="ECO:0000256" key="6">
    <source>
        <dbReference type="SAM" id="MobiDB-lite"/>
    </source>
</evidence>
<keyword evidence="10" id="KW-1185">Reference proteome</keyword>
<dbReference type="Proteomes" id="UP000435304">
    <property type="component" value="Unassembled WGS sequence"/>
</dbReference>
<evidence type="ECO:0000259" key="8">
    <source>
        <dbReference type="Pfam" id="PF04138"/>
    </source>
</evidence>
<evidence type="ECO:0000256" key="3">
    <source>
        <dbReference type="ARBA" id="ARBA00022692"/>
    </source>
</evidence>
<accession>A0A6A9V1H7</accession>
<keyword evidence="4 7" id="KW-1133">Transmembrane helix</keyword>
<dbReference type="GO" id="GO:0005886">
    <property type="term" value="C:plasma membrane"/>
    <property type="evidence" value="ECO:0007669"/>
    <property type="project" value="TreeGrafter"/>
</dbReference>
<keyword evidence="5 7" id="KW-0472">Membrane</keyword>
<dbReference type="RefSeq" id="WP_331714847.1">
    <property type="nucleotide sequence ID" value="NZ_WPCU01000010.1"/>
</dbReference>
<feature type="compositionally biased region" description="Low complexity" evidence="6">
    <location>
        <begin position="193"/>
        <end position="208"/>
    </location>
</feature>
<evidence type="ECO:0000256" key="5">
    <source>
        <dbReference type="ARBA" id="ARBA00023136"/>
    </source>
</evidence>
<reference evidence="9 10" key="1">
    <citation type="submission" date="2019-12" db="EMBL/GenBank/DDBJ databases">
        <title>Auraticoccus cholistani sp. nov., an actinomycete isolated from soil of Cholistan desert.</title>
        <authorList>
            <person name="Cheema M.T."/>
        </authorList>
    </citation>
    <scope>NUCLEOTIDE SEQUENCE [LARGE SCALE GENOMIC DNA]</scope>
    <source>
        <strain evidence="9 10">F435</strain>
    </source>
</reference>
<dbReference type="PANTHER" id="PTHR38459">
    <property type="entry name" value="PROPHAGE BACTOPRENOL-LINKED GLUCOSE TRANSLOCASE HOMOLOG"/>
    <property type="match status" value="1"/>
</dbReference>
<feature type="transmembrane region" description="Helical" evidence="7">
    <location>
        <begin position="146"/>
        <end position="172"/>
    </location>
</feature>
<dbReference type="InterPro" id="IPR007267">
    <property type="entry name" value="GtrA_DPMS_TM"/>
</dbReference>
<gene>
    <name evidence="9" type="ORF">GC722_13950</name>
</gene>
<dbReference type="AlphaFoldDB" id="A0A6A9V1H7"/>
<dbReference type="Pfam" id="PF04138">
    <property type="entry name" value="GtrA_DPMS_TM"/>
    <property type="match status" value="1"/>
</dbReference>
<organism evidence="9 10">
    <name type="scientific">Auraticoccus cholistanensis</name>
    <dbReference type="NCBI Taxonomy" id="2656650"/>
    <lineage>
        <taxon>Bacteria</taxon>
        <taxon>Bacillati</taxon>
        <taxon>Actinomycetota</taxon>
        <taxon>Actinomycetes</taxon>
        <taxon>Propionibacteriales</taxon>
        <taxon>Propionibacteriaceae</taxon>
        <taxon>Auraticoccus</taxon>
    </lineage>
</organism>
<feature type="transmembrane region" description="Helical" evidence="7">
    <location>
        <begin position="64"/>
        <end position="80"/>
    </location>
</feature>
<comment type="subcellular location">
    <subcellularLocation>
        <location evidence="1">Membrane</location>
        <topology evidence="1">Multi-pass membrane protein</topology>
    </subcellularLocation>
</comment>
<protein>
    <submittedName>
        <fullName evidence="9">GtrA family protein</fullName>
    </submittedName>
</protein>
<keyword evidence="3 7" id="KW-0812">Transmembrane</keyword>
<evidence type="ECO:0000256" key="1">
    <source>
        <dbReference type="ARBA" id="ARBA00004141"/>
    </source>
</evidence>
<dbReference type="GO" id="GO:0000271">
    <property type="term" value="P:polysaccharide biosynthetic process"/>
    <property type="evidence" value="ECO:0007669"/>
    <property type="project" value="InterPro"/>
</dbReference>
<dbReference type="EMBL" id="WPCU01000010">
    <property type="protein sequence ID" value="MVA77120.1"/>
    <property type="molecule type" value="Genomic_DNA"/>
</dbReference>
<comment type="caution">
    <text evidence="9">The sequence shown here is derived from an EMBL/GenBank/DDBJ whole genome shotgun (WGS) entry which is preliminary data.</text>
</comment>
<feature type="domain" description="GtrA/DPMS transmembrane" evidence="8">
    <location>
        <begin position="21"/>
        <end position="169"/>
    </location>
</feature>
<sequence length="208" mass="23233">MKRLTDYLFIRHRHNWVQLIRFGLVGGSGVLVNLLVVIICNKVGADEHGILVDLPWSRFNVRWYHAYSTLAFLVANVWNFQLNRQWTFKSAPHSGWWREYWPFLAVGLVGQAVNLVIVTLMLNPESPLALPTSYFDSSTGFRTPLYWAQLTGIVLVTPMSFVVNKLWTFAAVRRAAWSPRRRGGGGDGPAGPLGPSAPTGPSSSVEVP</sequence>
<feature type="region of interest" description="Disordered" evidence="6">
    <location>
        <begin position="178"/>
        <end position="208"/>
    </location>
</feature>
<name>A0A6A9V1H7_9ACTN</name>
<feature type="transmembrane region" description="Helical" evidence="7">
    <location>
        <begin position="100"/>
        <end position="122"/>
    </location>
</feature>
<dbReference type="InterPro" id="IPR051401">
    <property type="entry name" value="GtrA_CellWall_Glycosyl"/>
</dbReference>
<feature type="transmembrane region" description="Helical" evidence="7">
    <location>
        <begin position="20"/>
        <end position="44"/>
    </location>
</feature>
<evidence type="ECO:0000256" key="2">
    <source>
        <dbReference type="ARBA" id="ARBA00009399"/>
    </source>
</evidence>
<comment type="similarity">
    <text evidence="2">Belongs to the GtrA family.</text>
</comment>
<evidence type="ECO:0000313" key="10">
    <source>
        <dbReference type="Proteomes" id="UP000435304"/>
    </source>
</evidence>
<proteinExistence type="inferred from homology"/>
<dbReference type="PANTHER" id="PTHR38459:SF1">
    <property type="entry name" value="PROPHAGE BACTOPRENOL-LINKED GLUCOSE TRANSLOCASE HOMOLOG"/>
    <property type="match status" value="1"/>
</dbReference>
<evidence type="ECO:0000256" key="7">
    <source>
        <dbReference type="SAM" id="Phobius"/>
    </source>
</evidence>